<reference evidence="3 4" key="1">
    <citation type="submission" date="2020-10" db="EMBL/GenBank/DDBJ databases">
        <title>Connecting structure to function with the recovery of over 1000 high-quality activated sludge metagenome-assembled genomes encoding full-length rRNA genes using long-read sequencing.</title>
        <authorList>
            <person name="Singleton C.M."/>
            <person name="Petriglieri F."/>
            <person name="Kristensen J.M."/>
            <person name="Kirkegaard R.H."/>
            <person name="Michaelsen T.Y."/>
            <person name="Andersen M.H."/>
            <person name="Karst S.M."/>
            <person name="Dueholm M.S."/>
            <person name="Nielsen P.H."/>
            <person name="Albertsen M."/>
        </authorList>
    </citation>
    <scope>NUCLEOTIDE SEQUENCE [LARGE SCALE GENOMIC DNA]</scope>
    <source>
        <strain evidence="3">Ribe_18-Q3-R11-54_MAXAC.273</strain>
    </source>
</reference>
<proteinExistence type="predicted"/>
<evidence type="ECO:0000313" key="3">
    <source>
        <dbReference type="EMBL" id="MBK9984090.1"/>
    </source>
</evidence>
<feature type="compositionally biased region" description="Gly residues" evidence="1">
    <location>
        <begin position="1057"/>
        <end position="1067"/>
    </location>
</feature>
<evidence type="ECO:0000313" key="4">
    <source>
        <dbReference type="Proteomes" id="UP000808337"/>
    </source>
</evidence>
<gene>
    <name evidence="3" type="ORF">IPP15_17260</name>
</gene>
<name>A0A9D7SVK7_9BACT</name>
<dbReference type="EMBL" id="JADKGY010000029">
    <property type="protein sequence ID" value="MBK9984090.1"/>
    <property type="molecule type" value="Genomic_DNA"/>
</dbReference>
<evidence type="ECO:0000256" key="2">
    <source>
        <dbReference type="SAM" id="Phobius"/>
    </source>
</evidence>
<sequence length="1082" mass="116742">MDTTKLTHLNHIFHVDLSDKFENEEYWLHVAGKKFPLVEHTKETLSATLKQEPKLMAMPGGKLTHYTQAPVPMKMGTVTRISVRHTNKTGKIPGDFGIQSVAIHVVQDHAENRLMAKNGTALTVNQPIDYVSTAKALLFHHADLITANPDYAPIVMQHMDQYDAPATYLQIQALATQMRAAGPPTQNSGWATYQPYDAGDSGIKQTLVPTNDTMNYAGTSMTMVQVSTKNDLRLQGTSWTQETGTSVQSNDGGSDTVMLGKVSLAAGGDNWTAALSNTATANGLQTTIKVLDSDKRQVQVNMDNYYVRWLGAYVQFIDADGNAMNTPNWQPDDGGIVADIIQALGLNYDNLRFIGWINPINTVFAIPISADPGTLSVNITFPDGAVSANLYGCGLGTGNNQYPKSPVIGGVFTGLANLGIPTFFLGFGVAAQTYKPLYDIMGKPAFIKAVIAIGVTYFGADFIYNGAVNKKMDWHAFASLTQILFTQACTKALLWCELELAGGEIEDEIPFAGWIMLAINIATTLAQLAETIVEVATSPWLIPNSISTTITSTLTAYPDPRHQAFPQPPAGSKASYITKMIYKDQNRPSITSPSVVLDPAHYPTSLSVSYQNTLGGQVKFEIDFYIDNWLAGNASTSWLENDEDHAANIKLYLFQLPIPLDNKSVYKHTAILGYQNNAYAWIPQATPPNATLANANTSQSGNAISVWTGLTLSQRHAMIGLSWKAAGMGIVDCSSGAGGQLFAFENVNIPGTPMDSVKFPSCGFSAPSQLVYDVYPPKFLMKDGQFVIGANGLPVPDPADISLGNYYIDPRKSANSQDTDGGYHLRAVVLDKTTPFNMSPNQNSYGRFPYYPDAITLHPSGHAIGVNSLYCKMMITNIAPDPGLADDNIPLAITFAGTALNYLGSDGRAGLLFTPVAVTSSYDGTIMVLEQLSSLDLSIARIQAFDLNGNPVNCFMDNSGKPSPFLMLPNNVTYLDLAAVGDNYTTYLYVLSYTGNGTNVSDYNMTLYQVGQGAPKGNMLVNTPNVPAAKVNVDMWHTMYTLNYLMTQDGNGNNAGPKGGPGTGPGGITVPSVSEWLPPIPK</sequence>
<feature type="transmembrane region" description="Helical" evidence="2">
    <location>
        <begin position="445"/>
        <end position="464"/>
    </location>
</feature>
<keyword evidence="2" id="KW-1133">Transmembrane helix</keyword>
<keyword evidence="2" id="KW-0472">Membrane</keyword>
<comment type="caution">
    <text evidence="3">The sequence shown here is derived from an EMBL/GenBank/DDBJ whole genome shotgun (WGS) entry which is preliminary data.</text>
</comment>
<keyword evidence="2" id="KW-0812">Transmembrane</keyword>
<accession>A0A9D7SVK7</accession>
<feature type="region of interest" description="Disordered" evidence="1">
    <location>
        <begin position="1051"/>
        <end position="1073"/>
    </location>
</feature>
<feature type="transmembrane region" description="Helical" evidence="2">
    <location>
        <begin position="407"/>
        <end position="433"/>
    </location>
</feature>
<dbReference type="Proteomes" id="UP000808337">
    <property type="component" value="Unassembled WGS sequence"/>
</dbReference>
<organism evidence="3 4">
    <name type="scientific">Candidatus Opimibacter skivensis</name>
    <dbReference type="NCBI Taxonomy" id="2982028"/>
    <lineage>
        <taxon>Bacteria</taxon>
        <taxon>Pseudomonadati</taxon>
        <taxon>Bacteroidota</taxon>
        <taxon>Saprospiria</taxon>
        <taxon>Saprospirales</taxon>
        <taxon>Saprospiraceae</taxon>
        <taxon>Candidatus Opimibacter</taxon>
    </lineage>
</organism>
<protein>
    <submittedName>
        <fullName evidence="3">Uncharacterized protein</fullName>
    </submittedName>
</protein>
<evidence type="ECO:0000256" key="1">
    <source>
        <dbReference type="SAM" id="MobiDB-lite"/>
    </source>
</evidence>
<dbReference type="AlphaFoldDB" id="A0A9D7SVK7"/>